<proteinExistence type="predicted"/>
<dbReference type="EMBL" id="QFZK01000006">
    <property type="protein sequence ID" value="RFO96618.1"/>
    <property type="molecule type" value="Genomic_DNA"/>
</dbReference>
<dbReference type="InterPro" id="IPR001789">
    <property type="entry name" value="Sig_transdc_resp-reg_receiver"/>
</dbReference>
<dbReference type="GO" id="GO:0000160">
    <property type="term" value="P:phosphorelay signal transduction system"/>
    <property type="evidence" value="ECO:0007669"/>
    <property type="project" value="InterPro"/>
</dbReference>
<reference evidence="4 5" key="1">
    <citation type="submission" date="2018-05" db="EMBL/GenBank/DDBJ databases">
        <title>Rhodoferax soyangensis sp.nov., isolated from an oligotrophic freshwater lake.</title>
        <authorList>
            <person name="Park M."/>
        </authorList>
    </citation>
    <scope>NUCLEOTIDE SEQUENCE [LARGE SCALE GENOMIC DNA]</scope>
    <source>
        <strain evidence="4 5">IMCC26218</strain>
    </source>
</reference>
<dbReference type="Proteomes" id="UP000260665">
    <property type="component" value="Unassembled WGS sequence"/>
</dbReference>
<comment type="caution">
    <text evidence="4">The sequence shown here is derived from an EMBL/GenBank/DDBJ whole genome shotgun (WGS) entry which is preliminary data.</text>
</comment>
<evidence type="ECO:0000256" key="1">
    <source>
        <dbReference type="ARBA" id="ARBA00022553"/>
    </source>
</evidence>
<evidence type="ECO:0000259" key="3">
    <source>
        <dbReference type="PROSITE" id="PS50110"/>
    </source>
</evidence>
<dbReference type="PANTHER" id="PTHR44591:SF3">
    <property type="entry name" value="RESPONSE REGULATORY DOMAIN-CONTAINING PROTEIN"/>
    <property type="match status" value="1"/>
</dbReference>
<dbReference type="RefSeq" id="WP_117177241.1">
    <property type="nucleotide sequence ID" value="NZ_QFZK01000006.1"/>
</dbReference>
<dbReference type="InterPro" id="IPR050595">
    <property type="entry name" value="Bact_response_regulator"/>
</dbReference>
<dbReference type="OrthoDB" id="8964771at2"/>
<name>A0A3E1RB88_9BURK</name>
<dbReference type="AlphaFoldDB" id="A0A3E1RB88"/>
<feature type="modified residue" description="4-aspartylphosphate" evidence="2">
    <location>
        <position position="70"/>
    </location>
</feature>
<dbReference type="Gene3D" id="3.40.50.2300">
    <property type="match status" value="1"/>
</dbReference>
<feature type="domain" description="Response regulatory" evidence="3">
    <location>
        <begin position="18"/>
        <end position="138"/>
    </location>
</feature>
<gene>
    <name evidence="4" type="ORF">DIC66_11365</name>
</gene>
<keyword evidence="1 2" id="KW-0597">Phosphoprotein</keyword>
<dbReference type="PROSITE" id="PS50110">
    <property type="entry name" value="RESPONSE_REGULATORY"/>
    <property type="match status" value="1"/>
</dbReference>
<organism evidence="4 5">
    <name type="scientific">Rhodoferax lacus</name>
    <dbReference type="NCBI Taxonomy" id="2184758"/>
    <lineage>
        <taxon>Bacteria</taxon>
        <taxon>Pseudomonadati</taxon>
        <taxon>Pseudomonadota</taxon>
        <taxon>Betaproteobacteria</taxon>
        <taxon>Burkholderiales</taxon>
        <taxon>Comamonadaceae</taxon>
        <taxon>Rhodoferax</taxon>
    </lineage>
</organism>
<dbReference type="Pfam" id="PF00072">
    <property type="entry name" value="Response_reg"/>
    <property type="match status" value="1"/>
</dbReference>
<dbReference type="SUPFAM" id="SSF52172">
    <property type="entry name" value="CheY-like"/>
    <property type="match status" value="1"/>
</dbReference>
<evidence type="ECO:0000313" key="5">
    <source>
        <dbReference type="Proteomes" id="UP000260665"/>
    </source>
</evidence>
<evidence type="ECO:0000256" key="2">
    <source>
        <dbReference type="PROSITE-ProRule" id="PRU00169"/>
    </source>
</evidence>
<evidence type="ECO:0000313" key="4">
    <source>
        <dbReference type="EMBL" id="RFO96618.1"/>
    </source>
</evidence>
<protein>
    <submittedName>
        <fullName evidence="4">Response regulator</fullName>
    </submittedName>
</protein>
<keyword evidence="5" id="KW-1185">Reference proteome</keyword>
<dbReference type="SMART" id="SM00448">
    <property type="entry name" value="REC"/>
    <property type="match status" value="1"/>
</dbReference>
<dbReference type="PANTHER" id="PTHR44591">
    <property type="entry name" value="STRESS RESPONSE REGULATOR PROTEIN 1"/>
    <property type="match status" value="1"/>
</dbReference>
<accession>A0A3E1RB88</accession>
<dbReference type="InterPro" id="IPR011006">
    <property type="entry name" value="CheY-like_superfamily"/>
</dbReference>
<sequence length="138" mass="15134">MSTPSPHNNQTALVVRTSVMVIDDDALTQELLAEILEMLGFSERLSAGDGRSALKLLADMKRPPDVVMCDIFMPEMDGIEFLDQLVGQNYRGGLILMTGVDPEMLQLARTIAEVRGLRVLGTVMKPVSLEQLSSFLTP</sequence>